<accession>A0A4Q9PYF9</accession>
<evidence type="ECO:0000313" key="2">
    <source>
        <dbReference type="EMBL" id="TBU59659.1"/>
    </source>
</evidence>
<feature type="domain" description="Mnd1 HTH" evidence="1">
    <location>
        <begin position="4"/>
        <end position="50"/>
    </location>
</feature>
<keyword evidence="3" id="KW-1185">Reference proteome</keyword>
<evidence type="ECO:0000259" key="1">
    <source>
        <dbReference type="Pfam" id="PF03962"/>
    </source>
</evidence>
<dbReference type="Pfam" id="PF03962">
    <property type="entry name" value="Mnd1"/>
    <property type="match status" value="1"/>
</dbReference>
<evidence type="ECO:0000313" key="3">
    <source>
        <dbReference type="Proteomes" id="UP000292082"/>
    </source>
</evidence>
<organism evidence="2 3">
    <name type="scientific">Dichomitus squalens</name>
    <dbReference type="NCBI Taxonomy" id="114155"/>
    <lineage>
        <taxon>Eukaryota</taxon>
        <taxon>Fungi</taxon>
        <taxon>Dikarya</taxon>
        <taxon>Basidiomycota</taxon>
        <taxon>Agaricomycotina</taxon>
        <taxon>Agaricomycetes</taxon>
        <taxon>Polyporales</taxon>
        <taxon>Polyporaceae</taxon>
        <taxon>Dichomitus</taxon>
    </lineage>
</organism>
<proteinExistence type="predicted"/>
<dbReference type="STRING" id="114155.A0A4Q9PYF9"/>
<reference evidence="2 3" key="1">
    <citation type="submission" date="2019-01" db="EMBL/GenBank/DDBJ databases">
        <title>Draft genome sequences of three monokaryotic isolates of the white-rot basidiomycete fungus Dichomitus squalens.</title>
        <authorList>
            <consortium name="DOE Joint Genome Institute"/>
            <person name="Lopez S.C."/>
            <person name="Andreopoulos B."/>
            <person name="Pangilinan J."/>
            <person name="Lipzen A."/>
            <person name="Riley R."/>
            <person name="Ahrendt S."/>
            <person name="Ng V."/>
            <person name="Barry K."/>
            <person name="Daum C."/>
            <person name="Grigoriev I.V."/>
            <person name="Hilden K.S."/>
            <person name="Makela M.R."/>
            <person name="de Vries R.P."/>
        </authorList>
    </citation>
    <scope>NUCLEOTIDE SEQUENCE [LARGE SCALE GENOMIC DNA]</scope>
    <source>
        <strain evidence="2 3">CBS 464.89</strain>
    </source>
</reference>
<protein>
    <submittedName>
        <fullName evidence="2">Meiotic nuclear division protein 1</fullName>
    </submittedName>
</protein>
<feature type="non-terminal residue" evidence="2">
    <location>
        <position position="1"/>
    </location>
</feature>
<dbReference type="Proteomes" id="UP000292082">
    <property type="component" value="Unassembled WGS sequence"/>
</dbReference>
<dbReference type="InterPro" id="IPR040453">
    <property type="entry name" value="Mnd1_HTH"/>
</dbReference>
<sequence length="52" mass="5911">FTWLKEIEKMAPKMKEIAVSQSVKGVLQSLVDDGLVQMDRIGSSNFFWSFTS</sequence>
<name>A0A4Q9PYF9_9APHY</name>
<gene>
    <name evidence="2" type="ORF">BD310DRAFT_773993</name>
</gene>
<dbReference type="AlphaFoldDB" id="A0A4Q9PYF9"/>
<feature type="non-terminal residue" evidence="2">
    <location>
        <position position="52"/>
    </location>
</feature>
<dbReference type="EMBL" id="ML145111">
    <property type="protein sequence ID" value="TBU59659.1"/>
    <property type="molecule type" value="Genomic_DNA"/>
</dbReference>